<dbReference type="GeneID" id="25370713"/>
<accession>A0A074Y6W0</accession>
<dbReference type="HOGENOM" id="CLU_1635059_0_0_1"/>
<evidence type="ECO:0000313" key="3">
    <source>
        <dbReference type="Proteomes" id="UP000030641"/>
    </source>
</evidence>
<feature type="compositionally biased region" description="Acidic residues" evidence="1">
    <location>
        <begin position="143"/>
        <end position="156"/>
    </location>
</feature>
<feature type="compositionally biased region" description="Low complexity" evidence="1">
    <location>
        <begin position="51"/>
        <end position="63"/>
    </location>
</feature>
<evidence type="ECO:0000313" key="2">
    <source>
        <dbReference type="EMBL" id="KEQ93450.1"/>
    </source>
</evidence>
<proteinExistence type="predicted"/>
<keyword evidence="3" id="KW-1185">Reference proteome</keyword>
<dbReference type="InParanoid" id="A0A074Y6W0"/>
<name>A0A074Y6W0_AURSE</name>
<dbReference type="Proteomes" id="UP000030641">
    <property type="component" value="Unassembled WGS sequence"/>
</dbReference>
<organism evidence="2 3">
    <name type="scientific">Aureobasidium subglaciale (strain EXF-2481)</name>
    <name type="common">Aureobasidium pullulans var. subglaciale</name>
    <dbReference type="NCBI Taxonomy" id="1043005"/>
    <lineage>
        <taxon>Eukaryota</taxon>
        <taxon>Fungi</taxon>
        <taxon>Dikarya</taxon>
        <taxon>Ascomycota</taxon>
        <taxon>Pezizomycotina</taxon>
        <taxon>Dothideomycetes</taxon>
        <taxon>Dothideomycetidae</taxon>
        <taxon>Dothideales</taxon>
        <taxon>Saccotheciaceae</taxon>
        <taxon>Aureobasidium</taxon>
    </lineage>
</organism>
<gene>
    <name evidence="2" type="ORF">AUEXF2481DRAFT_6957</name>
</gene>
<feature type="region of interest" description="Disordered" evidence="1">
    <location>
        <begin position="1"/>
        <end position="162"/>
    </location>
</feature>
<evidence type="ECO:0000256" key="1">
    <source>
        <dbReference type="SAM" id="MobiDB-lite"/>
    </source>
</evidence>
<dbReference type="RefSeq" id="XP_013341747.1">
    <property type="nucleotide sequence ID" value="XM_013486293.1"/>
</dbReference>
<protein>
    <submittedName>
        <fullName evidence="2">Uncharacterized protein</fullName>
    </submittedName>
</protein>
<dbReference type="AlphaFoldDB" id="A0A074Y6W0"/>
<sequence>MVFIRPRIHSSDFITPETGSSSDSSSDTSSDSDSDSNSDTNSDPGPDPDPGSDSVSDSSSISVTPRSYFPWSEFTSDSEEGPRDRPATPCPPERSRSTSSDMSAPTKLPSSPVALEIGDDEPIRETIENSPDVSPPRRNWLPDDNDDDDDDDDDSPERDFGK</sequence>
<reference evidence="2 3" key="1">
    <citation type="journal article" date="2014" name="BMC Genomics">
        <title>Genome sequencing of four Aureobasidium pullulans varieties: biotechnological potential, stress tolerance, and description of new species.</title>
        <authorList>
            <person name="Gostin Ar C."/>
            <person name="Ohm R.A."/>
            <person name="Kogej T."/>
            <person name="Sonjak S."/>
            <person name="Turk M."/>
            <person name="Zajc J."/>
            <person name="Zalar P."/>
            <person name="Grube M."/>
            <person name="Sun H."/>
            <person name="Han J."/>
            <person name="Sharma A."/>
            <person name="Chiniquy J."/>
            <person name="Ngan C.Y."/>
            <person name="Lipzen A."/>
            <person name="Barry K."/>
            <person name="Grigoriev I.V."/>
            <person name="Gunde-Cimerman N."/>
        </authorList>
    </citation>
    <scope>NUCLEOTIDE SEQUENCE [LARGE SCALE GENOMIC DNA]</scope>
    <source>
        <strain evidence="2 3">EXF-2481</strain>
    </source>
</reference>
<dbReference type="EMBL" id="KL584766">
    <property type="protein sequence ID" value="KEQ93450.1"/>
    <property type="molecule type" value="Genomic_DNA"/>
</dbReference>
<feature type="compositionally biased region" description="Low complexity" evidence="1">
    <location>
        <begin position="20"/>
        <end position="29"/>
    </location>
</feature>